<dbReference type="AlphaFoldDB" id="A0A2U1IXC6"/>
<dbReference type="Proteomes" id="UP000245591">
    <property type="component" value="Unassembled WGS sequence"/>
</dbReference>
<dbReference type="EMBL" id="MBFU01000855">
    <property type="protein sequence ID" value="PVZ97382.1"/>
    <property type="molecule type" value="Genomic_DNA"/>
</dbReference>
<evidence type="ECO:0000313" key="1">
    <source>
        <dbReference type="EMBL" id="PVZ97382.1"/>
    </source>
</evidence>
<evidence type="ECO:0000313" key="2">
    <source>
        <dbReference type="Proteomes" id="UP000245591"/>
    </source>
</evidence>
<proteinExistence type="predicted"/>
<protein>
    <submittedName>
        <fullName evidence="1">Uncharacterized protein</fullName>
    </submittedName>
</protein>
<keyword evidence="2" id="KW-1185">Reference proteome</keyword>
<comment type="caution">
    <text evidence="1">The sequence shown here is derived from an EMBL/GenBank/DDBJ whole genome shotgun (WGS) entry which is preliminary data.</text>
</comment>
<accession>A0A2U1IXC6</accession>
<name>A0A2U1IXC6_SMIAN</name>
<reference evidence="1 2" key="1">
    <citation type="journal article" date="2018" name="MBio">
        <title>Comparative Genomics Reveals the Core Gene Toolbox for the Fungus-Insect Symbiosis.</title>
        <authorList>
            <person name="Wang Y."/>
            <person name="Stata M."/>
            <person name="Wang W."/>
            <person name="Stajich J.E."/>
            <person name="White M.M."/>
            <person name="Moncalvo J.M."/>
        </authorList>
    </citation>
    <scope>NUCLEOTIDE SEQUENCE [LARGE SCALE GENOMIC DNA]</scope>
    <source>
        <strain evidence="1 2">AUS-126-30</strain>
    </source>
</reference>
<sequence>MDTLESGFSRPIPKQTNFFVISCIKCKKIFTDRGLECIGLAQHDVEAYFTNYMENDAVLEIINDTGDKKEMLKIMASREMKSLSYYAYKLNLLPDELCSCFVCNFVCSGCGSNLGYFTWNPCTKCFIRTGFSNQLKHIWVVFKENVMVVGTNQPHGVCKYVYNSRIAQILNIMNQNDIICSQHRYNHQTNNFVNAGITDMIYRKEIDEDTISRNLQNTEVEQVGYKNNGDLCIIYNTNYEFQRRNAINSGLYSIDSTLIDNQLSQVYGNTNSFWVNRRVPTLALLRWLNVRL</sequence>
<organism evidence="1 2">
    <name type="scientific">Smittium angustum</name>
    <dbReference type="NCBI Taxonomy" id="133377"/>
    <lineage>
        <taxon>Eukaryota</taxon>
        <taxon>Fungi</taxon>
        <taxon>Fungi incertae sedis</taxon>
        <taxon>Zoopagomycota</taxon>
        <taxon>Kickxellomycotina</taxon>
        <taxon>Harpellomycetes</taxon>
        <taxon>Harpellales</taxon>
        <taxon>Legeriomycetaceae</taxon>
        <taxon>Smittium</taxon>
    </lineage>
</organism>
<gene>
    <name evidence="1" type="ORF">BB558_006666</name>
</gene>